<dbReference type="EMBL" id="MU268307">
    <property type="protein sequence ID" value="KAH7904975.1"/>
    <property type="molecule type" value="Genomic_DNA"/>
</dbReference>
<keyword evidence="2" id="KW-1185">Reference proteome</keyword>
<accession>A0ACB7ZUT5</accession>
<sequence length="137" mass="15413">MHSLTTTTANYQGLLYQLVQDTNLNKGVFFTSFDQLNRPGGIFLNMNAQVLKSSSIRGIRIDHLFLHHRASGPSTHIDEVFAVVRRFPALSTLDRLRDPYVVFKHLRASLVYCEPSPTIEVITMNDVSPTLLVALLT</sequence>
<organism evidence="1 2">
    <name type="scientific">Hygrophoropsis aurantiaca</name>
    <dbReference type="NCBI Taxonomy" id="72124"/>
    <lineage>
        <taxon>Eukaryota</taxon>
        <taxon>Fungi</taxon>
        <taxon>Dikarya</taxon>
        <taxon>Basidiomycota</taxon>
        <taxon>Agaricomycotina</taxon>
        <taxon>Agaricomycetes</taxon>
        <taxon>Agaricomycetidae</taxon>
        <taxon>Boletales</taxon>
        <taxon>Coniophorineae</taxon>
        <taxon>Hygrophoropsidaceae</taxon>
        <taxon>Hygrophoropsis</taxon>
    </lineage>
</organism>
<evidence type="ECO:0000313" key="2">
    <source>
        <dbReference type="Proteomes" id="UP000790377"/>
    </source>
</evidence>
<protein>
    <submittedName>
        <fullName evidence="1">Uncharacterized protein</fullName>
    </submittedName>
</protein>
<dbReference type="Proteomes" id="UP000790377">
    <property type="component" value="Unassembled WGS sequence"/>
</dbReference>
<gene>
    <name evidence="1" type="ORF">BJ138DRAFT_1118900</name>
</gene>
<evidence type="ECO:0000313" key="1">
    <source>
        <dbReference type="EMBL" id="KAH7904975.1"/>
    </source>
</evidence>
<comment type="caution">
    <text evidence="1">The sequence shown here is derived from an EMBL/GenBank/DDBJ whole genome shotgun (WGS) entry which is preliminary data.</text>
</comment>
<name>A0ACB7ZUT5_9AGAM</name>
<proteinExistence type="predicted"/>
<reference evidence="1" key="1">
    <citation type="journal article" date="2021" name="New Phytol.">
        <title>Evolutionary innovations through gain and loss of genes in the ectomycorrhizal Boletales.</title>
        <authorList>
            <person name="Wu G."/>
            <person name="Miyauchi S."/>
            <person name="Morin E."/>
            <person name="Kuo A."/>
            <person name="Drula E."/>
            <person name="Varga T."/>
            <person name="Kohler A."/>
            <person name="Feng B."/>
            <person name="Cao Y."/>
            <person name="Lipzen A."/>
            <person name="Daum C."/>
            <person name="Hundley H."/>
            <person name="Pangilinan J."/>
            <person name="Johnson J."/>
            <person name="Barry K."/>
            <person name="LaButti K."/>
            <person name="Ng V."/>
            <person name="Ahrendt S."/>
            <person name="Min B."/>
            <person name="Choi I.G."/>
            <person name="Park H."/>
            <person name="Plett J.M."/>
            <person name="Magnuson J."/>
            <person name="Spatafora J.W."/>
            <person name="Nagy L.G."/>
            <person name="Henrissat B."/>
            <person name="Grigoriev I.V."/>
            <person name="Yang Z.L."/>
            <person name="Xu J."/>
            <person name="Martin F.M."/>
        </authorList>
    </citation>
    <scope>NUCLEOTIDE SEQUENCE</scope>
    <source>
        <strain evidence="1">ATCC 28755</strain>
    </source>
</reference>